<dbReference type="PROSITE" id="PS00080">
    <property type="entry name" value="MULTICOPPER_OXIDASE2"/>
    <property type="match status" value="1"/>
</dbReference>
<dbReference type="PANTHER" id="PTHR11709:SF87">
    <property type="entry name" value="LACCASE"/>
    <property type="match status" value="1"/>
</dbReference>
<evidence type="ECO:0000256" key="4">
    <source>
        <dbReference type="ARBA" id="ARBA00012297"/>
    </source>
</evidence>
<accession>A0AAN6SFZ0</accession>
<evidence type="ECO:0000256" key="2">
    <source>
        <dbReference type="ARBA" id="ARBA00001935"/>
    </source>
</evidence>
<keyword evidence="6" id="KW-0560">Oxidoreductase</keyword>
<feature type="compositionally biased region" description="Polar residues" evidence="9">
    <location>
        <begin position="22"/>
        <end position="40"/>
    </location>
</feature>
<evidence type="ECO:0000313" key="12">
    <source>
        <dbReference type="Proteomes" id="UP001303222"/>
    </source>
</evidence>
<dbReference type="EMBL" id="MU859116">
    <property type="protein sequence ID" value="KAK3952877.1"/>
    <property type="molecule type" value="Genomic_DNA"/>
</dbReference>
<dbReference type="InterPro" id="IPR033138">
    <property type="entry name" value="Cu_oxidase_CS"/>
</dbReference>
<keyword evidence="7" id="KW-0325">Glycoprotein</keyword>
<evidence type="ECO:0000256" key="6">
    <source>
        <dbReference type="ARBA" id="ARBA00023002"/>
    </source>
</evidence>
<dbReference type="GO" id="GO:0046274">
    <property type="term" value="P:lignin catabolic process"/>
    <property type="evidence" value="ECO:0007669"/>
    <property type="project" value="UniProtKB-KW"/>
</dbReference>
<evidence type="ECO:0000313" key="11">
    <source>
        <dbReference type="EMBL" id="KAK3952877.1"/>
    </source>
</evidence>
<dbReference type="PROSITE" id="PS00079">
    <property type="entry name" value="MULTICOPPER_OXIDASE1"/>
    <property type="match status" value="1"/>
</dbReference>
<dbReference type="InterPro" id="IPR008972">
    <property type="entry name" value="Cupredoxin"/>
</dbReference>
<comment type="catalytic activity">
    <reaction evidence="1">
        <text>4 hydroquinone + O2 = 4 benzosemiquinone + 2 H2O</text>
        <dbReference type="Rhea" id="RHEA:11276"/>
        <dbReference type="ChEBI" id="CHEBI:15377"/>
        <dbReference type="ChEBI" id="CHEBI:15379"/>
        <dbReference type="ChEBI" id="CHEBI:17594"/>
        <dbReference type="ChEBI" id="CHEBI:17977"/>
        <dbReference type="EC" id="1.10.3.2"/>
    </reaction>
</comment>
<dbReference type="InterPro" id="IPR002355">
    <property type="entry name" value="Cu_oxidase_Cu_BS"/>
</dbReference>
<dbReference type="InterPro" id="IPR011706">
    <property type="entry name" value="Cu-oxidase_C"/>
</dbReference>
<dbReference type="InterPro" id="IPR045087">
    <property type="entry name" value="Cu-oxidase_fam"/>
</dbReference>
<reference evidence="11" key="1">
    <citation type="journal article" date="2023" name="Mol. Phylogenet. Evol.">
        <title>Genome-scale phylogeny and comparative genomics of the fungal order Sordariales.</title>
        <authorList>
            <person name="Hensen N."/>
            <person name="Bonometti L."/>
            <person name="Westerberg I."/>
            <person name="Brannstrom I.O."/>
            <person name="Guillou S."/>
            <person name="Cros-Aarteil S."/>
            <person name="Calhoun S."/>
            <person name="Haridas S."/>
            <person name="Kuo A."/>
            <person name="Mondo S."/>
            <person name="Pangilinan J."/>
            <person name="Riley R."/>
            <person name="LaButti K."/>
            <person name="Andreopoulos B."/>
            <person name="Lipzen A."/>
            <person name="Chen C."/>
            <person name="Yan M."/>
            <person name="Daum C."/>
            <person name="Ng V."/>
            <person name="Clum A."/>
            <person name="Steindorff A."/>
            <person name="Ohm R.A."/>
            <person name="Martin F."/>
            <person name="Silar P."/>
            <person name="Natvig D.O."/>
            <person name="Lalanne C."/>
            <person name="Gautier V."/>
            <person name="Ament-Velasquez S.L."/>
            <person name="Kruys A."/>
            <person name="Hutchinson M.I."/>
            <person name="Powell A.J."/>
            <person name="Barry K."/>
            <person name="Miller A.N."/>
            <person name="Grigoriev I.V."/>
            <person name="Debuchy R."/>
            <person name="Gladieux P."/>
            <person name="Hiltunen Thoren M."/>
            <person name="Johannesson H."/>
        </authorList>
    </citation>
    <scope>NUCLEOTIDE SEQUENCE</scope>
    <source>
        <strain evidence="11">CBS 626.80</strain>
    </source>
</reference>
<protein>
    <recommendedName>
        <fullName evidence="4">laccase</fullName>
        <ecNumber evidence="4">1.10.3.2</ecNumber>
    </recommendedName>
</protein>
<evidence type="ECO:0000256" key="7">
    <source>
        <dbReference type="ARBA" id="ARBA00023180"/>
    </source>
</evidence>
<dbReference type="GO" id="GO:0005507">
    <property type="term" value="F:copper ion binding"/>
    <property type="evidence" value="ECO:0007669"/>
    <property type="project" value="InterPro"/>
</dbReference>
<gene>
    <name evidence="11" type="ORF">QBC32DRAFT_340472</name>
</gene>
<sequence length="301" mass="33905">MTSRYLTQGKSEEEIAGDPGNGNYSINATQPTNGVCGNSQNKRPAAILSYDHPTATDQLPIVDGPDPVNLRCEDTTDFRPVVARDIPRSEFNISPSNTLSVNLLRDTNRSQVFWTVNNTGLNVMWEKHILEFVREGNTSWPDNENLLEIPSGSQWSFWLIENELNVPHPLHLHGHDFVVVSRSPALDDSVLNDAMTPVRHFDPVRDAPDMGNFTNPTRCDATMLSGKGWLIVAFRNDNPGAWLFHCHIAWHASVGLSVQFLERKNEIKDIMDLDFIEDNCKAWQSYIDTNPPWQPKNDSGI</sequence>
<feature type="domain" description="Plastocyanin-like" evidence="10">
    <location>
        <begin position="130"/>
        <end position="265"/>
    </location>
</feature>
<dbReference type="CDD" id="cd13901">
    <property type="entry name" value="CuRO_3_MaLCC_like"/>
    <property type="match status" value="1"/>
</dbReference>
<evidence type="ECO:0000256" key="9">
    <source>
        <dbReference type="SAM" id="MobiDB-lite"/>
    </source>
</evidence>
<dbReference type="FunFam" id="2.60.40.420:FF:000046">
    <property type="entry name" value="Multicopper oxidase"/>
    <property type="match status" value="1"/>
</dbReference>
<keyword evidence="12" id="KW-1185">Reference proteome</keyword>
<dbReference type="Proteomes" id="UP001303222">
    <property type="component" value="Unassembled WGS sequence"/>
</dbReference>
<keyword evidence="5" id="KW-0479">Metal-binding</keyword>
<evidence type="ECO:0000256" key="8">
    <source>
        <dbReference type="ARBA" id="ARBA00023185"/>
    </source>
</evidence>
<name>A0AAN6SFZ0_9PEZI</name>
<dbReference type="EC" id="1.10.3.2" evidence="4"/>
<feature type="non-terminal residue" evidence="11">
    <location>
        <position position="1"/>
    </location>
</feature>
<dbReference type="Gene3D" id="2.60.40.420">
    <property type="entry name" value="Cupredoxins - blue copper proteins"/>
    <property type="match status" value="1"/>
</dbReference>
<reference evidence="11" key="2">
    <citation type="submission" date="2023-06" db="EMBL/GenBank/DDBJ databases">
        <authorList>
            <consortium name="Lawrence Berkeley National Laboratory"/>
            <person name="Mondo S.J."/>
            <person name="Hensen N."/>
            <person name="Bonometti L."/>
            <person name="Westerberg I."/>
            <person name="Brannstrom I.O."/>
            <person name="Guillou S."/>
            <person name="Cros-Aarteil S."/>
            <person name="Calhoun S."/>
            <person name="Haridas S."/>
            <person name="Kuo A."/>
            <person name="Pangilinan J."/>
            <person name="Riley R."/>
            <person name="Labutti K."/>
            <person name="Andreopoulos B."/>
            <person name="Lipzen A."/>
            <person name="Chen C."/>
            <person name="Yanf M."/>
            <person name="Daum C."/>
            <person name="Ng V."/>
            <person name="Clum A."/>
            <person name="Steindorff A."/>
            <person name="Ohm R."/>
            <person name="Martin F."/>
            <person name="Silar P."/>
            <person name="Natvig D."/>
            <person name="Lalanne C."/>
            <person name="Gautier V."/>
            <person name="Ament-Velasquez S.L."/>
            <person name="Kruys A."/>
            <person name="Hutchinson M.I."/>
            <person name="Powell A.J."/>
            <person name="Barry K."/>
            <person name="Miller A.N."/>
            <person name="Grigoriev I.V."/>
            <person name="Debuchy R."/>
            <person name="Gladieux P."/>
            <person name="Thoren M.H."/>
            <person name="Johannesson H."/>
        </authorList>
    </citation>
    <scope>NUCLEOTIDE SEQUENCE</scope>
    <source>
        <strain evidence="11">CBS 626.80</strain>
    </source>
</reference>
<keyword evidence="8" id="KW-0439">Lignin degradation</keyword>
<dbReference type="AlphaFoldDB" id="A0AAN6SFZ0"/>
<proteinExistence type="inferred from homology"/>
<dbReference type="GO" id="GO:0052716">
    <property type="term" value="F:hydroquinone:oxygen oxidoreductase activity"/>
    <property type="evidence" value="ECO:0007669"/>
    <property type="project" value="UniProtKB-EC"/>
</dbReference>
<dbReference type="SUPFAM" id="SSF49503">
    <property type="entry name" value="Cupredoxins"/>
    <property type="match status" value="1"/>
</dbReference>
<dbReference type="PANTHER" id="PTHR11709">
    <property type="entry name" value="MULTI-COPPER OXIDASE"/>
    <property type="match status" value="1"/>
</dbReference>
<evidence type="ECO:0000256" key="1">
    <source>
        <dbReference type="ARBA" id="ARBA00000349"/>
    </source>
</evidence>
<comment type="cofactor">
    <cofactor evidence="2">
        <name>Cu cation</name>
        <dbReference type="ChEBI" id="CHEBI:23378"/>
    </cofactor>
</comment>
<feature type="region of interest" description="Disordered" evidence="9">
    <location>
        <begin position="1"/>
        <end position="40"/>
    </location>
</feature>
<evidence type="ECO:0000259" key="10">
    <source>
        <dbReference type="Pfam" id="PF07731"/>
    </source>
</evidence>
<evidence type="ECO:0000256" key="3">
    <source>
        <dbReference type="ARBA" id="ARBA00010609"/>
    </source>
</evidence>
<organism evidence="11 12">
    <name type="scientific">Pseudoneurospora amorphoporcata</name>
    <dbReference type="NCBI Taxonomy" id="241081"/>
    <lineage>
        <taxon>Eukaryota</taxon>
        <taxon>Fungi</taxon>
        <taxon>Dikarya</taxon>
        <taxon>Ascomycota</taxon>
        <taxon>Pezizomycotina</taxon>
        <taxon>Sordariomycetes</taxon>
        <taxon>Sordariomycetidae</taxon>
        <taxon>Sordariales</taxon>
        <taxon>Sordariaceae</taxon>
        <taxon>Pseudoneurospora</taxon>
    </lineage>
</organism>
<dbReference type="Pfam" id="PF07731">
    <property type="entry name" value="Cu-oxidase_2"/>
    <property type="match status" value="1"/>
</dbReference>
<comment type="caution">
    <text evidence="11">The sequence shown here is derived from an EMBL/GenBank/DDBJ whole genome shotgun (WGS) entry which is preliminary data.</text>
</comment>
<comment type="similarity">
    <text evidence="3">Belongs to the multicopper oxidase family.</text>
</comment>
<evidence type="ECO:0000256" key="5">
    <source>
        <dbReference type="ARBA" id="ARBA00022723"/>
    </source>
</evidence>